<keyword evidence="2" id="KW-1185">Reference proteome</keyword>
<name>A0ACB9ZZT7_CATRO</name>
<accession>A0ACB9ZZT7</accession>
<gene>
    <name evidence="1" type="ORF">M9H77_29845</name>
</gene>
<organism evidence="1 2">
    <name type="scientific">Catharanthus roseus</name>
    <name type="common">Madagascar periwinkle</name>
    <name type="synonym">Vinca rosea</name>
    <dbReference type="NCBI Taxonomy" id="4058"/>
    <lineage>
        <taxon>Eukaryota</taxon>
        <taxon>Viridiplantae</taxon>
        <taxon>Streptophyta</taxon>
        <taxon>Embryophyta</taxon>
        <taxon>Tracheophyta</taxon>
        <taxon>Spermatophyta</taxon>
        <taxon>Magnoliopsida</taxon>
        <taxon>eudicotyledons</taxon>
        <taxon>Gunneridae</taxon>
        <taxon>Pentapetalae</taxon>
        <taxon>asterids</taxon>
        <taxon>lamiids</taxon>
        <taxon>Gentianales</taxon>
        <taxon>Apocynaceae</taxon>
        <taxon>Rauvolfioideae</taxon>
        <taxon>Vinceae</taxon>
        <taxon>Catharanthinae</taxon>
        <taxon>Catharanthus</taxon>
    </lineage>
</organism>
<evidence type="ECO:0000313" key="1">
    <source>
        <dbReference type="EMBL" id="KAI5652658.1"/>
    </source>
</evidence>
<dbReference type="Proteomes" id="UP001060085">
    <property type="component" value="Linkage Group LG07"/>
</dbReference>
<protein>
    <submittedName>
        <fullName evidence="1">Uncharacterized protein</fullName>
    </submittedName>
</protein>
<reference evidence="2" key="1">
    <citation type="journal article" date="2023" name="Nat. Plants">
        <title>Single-cell RNA sequencing provides a high-resolution roadmap for understanding the multicellular compartmentation of specialized metabolism.</title>
        <authorList>
            <person name="Sun S."/>
            <person name="Shen X."/>
            <person name="Li Y."/>
            <person name="Li Y."/>
            <person name="Wang S."/>
            <person name="Li R."/>
            <person name="Zhang H."/>
            <person name="Shen G."/>
            <person name="Guo B."/>
            <person name="Wei J."/>
            <person name="Xu J."/>
            <person name="St-Pierre B."/>
            <person name="Chen S."/>
            <person name="Sun C."/>
        </authorList>
    </citation>
    <scope>NUCLEOTIDE SEQUENCE [LARGE SCALE GENOMIC DNA]</scope>
</reference>
<sequence>MNKMKKTILILIRVLSIGATVSAAIVMATGHENTNILSIPTQANYSDTPAFKYFLIANIIGSVYGFTVCFLPQESSLLRLVLISDVVMSVVLTSSLSAAMAIAELGKKGNSHAGWQPICGQFHNYCDHVAAALAAAFIALIFYTSLIFHSIHTLLYPMSLL</sequence>
<evidence type="ECO:0000313" key="2">
    <source>
        <dbReference type="Proteomes" id="UP001060085"/>
    </source>
</evidence>
<proteinExistence type="predicted"/>
<dbReference type="EMBL" id="CM044707">
    <property type="protein sequence ID" value="KAI5652658.1"/>
    <property type="molecule type" value="Genomic_DNA"/>
</dbReference>
<comment type="caution">
    <text evidence="1">The sequence shown here is derived from an EMBL/GenBank/DDBJ whole genome shotgun (WGS) entry which is preliminary data.</text>
</comment>